<accession>A0A1F6W5T2</accession>
<gene>
    <name evidence="1" type="ORF">A3D42_01900</name>
</gene>
<evidence type="ECO:0000313" key="1">
    <source>
        <dbReference type="EMBL" id="OGI77288.1"/>
    </source>
</evidence>
<comment type="caution">
    <text evidence="1">The sequence shown here is derived from an EMBL/GenBank/DDBJ whole genome shotgun (WGS) entry which is preliminary data.</text>
</comment>
<dbReference type="Proteomes" id="UP000177777">
    <property type="component" value="Unassembled WGS sequence"/>
</dbReference>
<organism evidence="1 2">
    <name type="scientific">Candidatus Nomurabacteria bacterium RIFCSPHIGHO2_02_FULL_41_18</name>
    <dbReference type="NCBI Taxonomy" id="1801754"/>
    <lineage>
        <taxon>Bacteria</taxon>
        <taxon>Candidatus Nomuraibacteriota</taxon>
    </lineage>
</organism>
<dbReference type="STRING" id="1801754.A3D42_01900"/>
<proteinExistence type="predicted"/>
<name>A0A1F6W5T2_9BACT</name>
<sequence>MPFFLYVRAGGGQPLSVVGDSAADALSAAEGLFGRGGRLVPADLSPATLAQVAGPLEERGAKMAWDPSADPNGD</sequence>
<dbReference type="AlphaFoldDB" id="A0A1F6W5T2"/>
<reference evidence="1 2" key="1">
    <citation type="journal article" date="2016" name="Nat. Commun.">
        <title>Thousands of microbial genomes shed light on interconnected biogeochemical processes in an aquifer system.</title>
        <authorList>
            <person name="Anantharaman K."/>
            <person name="Brown C.T."/>
            <person name="Hug L.A."/>
            <person name="Sharon I."/>
            <person name="Castelle C.J."/>
            <person name="Probst A.J."/>
            <person name="Thomas B.C."/>
            <person name="Singh A."/>
            <person name="Wilkins M.J."/>
            <person name="Karaoz U."/>
            <person name="Brodie E.L."/>
            <person name="Williams K.H."/>
            <person name="Hubbard S.S."/>
            <person name="Banfield J.F."/>
        </authorList>
    </citation>
    <scope>NUCLEOTIDE SEQUENCE [LARGE SCALE GENOMIC DNA]</scope>
</reference>
<protein>
    <submittedName>
        <fullName evidence="1">Uncharacterized protein</fullName>
    </submittedName>
</protein>
<dbReference type="EMBL" id="MFUE01000015">
    <property type="protein sequence ID" value="OGI77288.1"/>
    <property type="molecule type" value="Genomic_DNA"/>
</dbReference>
<evidence type="ECO:0000313" key="2">
    <source>
        <dbReference type="Proteomes" id="UP000177777"/>
    </source>
</evidence>